<sequence length="106" mass="12679">MRKNGKILWVVYYVDEDDPSRDRQYLFETAEIVCYELFRGKIEQFLGVPIIDITYYREQRMPNVVVDDDISMALAMDFFTMQAIQTGRTRKAKFIATYQKFSSFKY</sequence>
<reference evidence="1" key="1">
    <citation type="submission" date="2020-12" db="EMBL/GenBank/DDBJ databases">
        <title>Metabolic potential, ecology and presence of endohyphal bacteria is reflected in genomic diversity of Mucoromycotina.</title>
        <authorList>
            <person name="Muszewska A."/>
            <person name="Okrasinska A."/>
            <person name="Steczkiewicz K."/>
            <person name="Drgas O."/>
            <person name="Orlowska M."/>
            <person name="Perlinska-Lenart U."/>
            <person name="Aleksandrzak-Piekarczyk T."/>
            <person name="Szatraj K."/>
            <person name="Zielenkiewicz U."/>
            <person name="Pilsyk S."/>
            <person name="Malc E."/>
            <person name="Mieczkowski P."/>
            <person name="Kruszewska J.S."/>
            <person name="Biernat P."/>
            <person name="Pawlowska J."/>
        </authorList>
    </citation>
    <scope>NUCLEOTIDE SEQUENCE</scope>
    <source>
        <strain evidence="1">WA0000017839</strain>
    </source>
</reference>
<evidence type="ECO:0000313" key="2">
    <source>
        <dbReference type="Proteomes" id="UP000603453"/>
    </source>
</evidence>
<organism evidence="1 2">
    <name type="scientific">Mucor saturninus</name>
    <dbReference type="NCBI Taxonomy" id="64648"/>
    <lineage>
        <taxon>Eukaryota</taxon>
        <taxon>Fungi</taxon>
        <taxon>Fungi incertae sedis</taxon>
        <taxon>Mucoromycota</taxon>
        <taxon>Mucoromycotina</taxon>
        <taxon>Mucoromycetes</taxon>
        <taxon>Mucorales</taxon>
        <taxon>Mucorineae</taxon>
        <taxon>Mucoraceae</taxon>
        <taxon>Mucor</taxon>
    </lineage>
</organism>
<proteinExistence type="predicted"/>
<protein>
    <submittedName>
        <fullName evidence="1">Uncharacterized protein</fullName>
    </submittedName>
</protein>
<gene>
    <name evidence="1" type="ORF">INT47_001148</name>
</gene>
<keyword evidence="2" id="KW-1185">Reference proteome</keyword>
<dbReference type="EMBL" id="JAEPRD010000002">
    <property type="protein sequence ID" value="KAG2213879.1"/>
    <property type="molecule type" value="Genomic_DNA"/>
</dbReference>
<accession>A0A8H7VGQ1</accession>
<dbReference type="AlphaFoldDB" id="A0A8H7VGQ1"/>
<dbReference type="Proteomes" id="UP000603453">
    <property type="component" value="Unassembled WGS sequence"/>
</dbReference>
<evidence type="ECO:0000313" key="1">
    <source>
        <dbReference type="EMBL" id="KAG2213879.1"/>
    </source>
</evidence>
<name>A0A8H7VGQ1_9FUNG</name>
<comment type="caution">
    <text evidence="1">The sequence shown here is derived from an EMBL/GenBank/DDBJ whole genome shotgun (WGS) entry which is preliminary data.</text>
</comment>